<dbReference type="Gene3D" id="3.30.200.20">
    <property type="entry name" value="Phosphorylase Kinase, domain 1"/>
    <property type="match status" value="1"/>
</dbReference>
<evidence type="ECO:0000256" key="2">
    <source>
        <dbReference type="ARBA" id="ARBA00006485"/>
    </source>
</evidence>
<proteinExistence type="inferred from homology"/>
<dbReference type="OrthoDB" id="1732493at2759"/>
<dbReference type="GO" id="GO:0005524">
    <property type="term" value="F:ATP binding"/>
    <property type="evidence" value="ECO:0007669"/>
    <property type="project" value="UniProtKB-KW"/>
</dbReference>
<dbReference type="GO" id="GO:0000785">
    <property type="term" value="C:chromatin"/>
    <property type="evidence" value="ECO:0007669"/>
    <property type="project" value="EnsemblFungi"/>
</dbReference>
<evidence type="ECO:0000313" key="12">
    <source>
        <dbReference type="Proteomes" id="UP000011082"/>
    </source>
</evidence>
<dbReference type="GO" id="GO:0016251">
    <property type="term" value="F:RNA polymerase II general transcription initiation factor activity"/>
    <property type="evidence" value="ECO:0007669"/>
    <property type="project" value="EnsemblFungi"/>
</dbReference>
<dbReference type="EC" id="2.7.11.23" evidence="3"/>
<keyword evidence="7 11" id="KW-0418">Kinase</keyword>
<keyword evidence="12" id="KW-1185">Reference proteome</keyword>
<dbReference type="Gene3D" id="1.10.510.10">
    <property type="entry name" value="Transferase(Phosphotransferase) domain 1"/>
    <property type="match status" value="1"/>
</dbReference>
<dbReference type="HOGENOM" id="CLU_000288_181_1_1"/>
<dbReference type="SMART" id="SM00220">
    <property type="entry name" value="S_TKc"/>
    <property type="match status" value="1"/>
</dbReference>
<dbReference type="GO" id="GO:0060261">
    <property type="term" value="P:positive regulation of transcription initiation by RNA polymerase II"/>
    <property type="evidence" value="ECO:0007669"/>
    <property type="project" value="EnsemblFungi"/>
</dbReference>
<dbReference type="SUPFAM" id="SSF56112">
    <property type="entry name" value="Protein kinase-like (PK-like)"/>
    <property type="match status" value="1"/>
</dbReference>
<dbReference type="GO" id="GO:0006360">
    <property type="term" value="P:transcription by RNA polymerase I"/>
    <property type="evidence" value="ECO:0007669"/>
    <property type="project" value="EnsemblFungi"/>
</dbReference>
<dbReference type="VEuPathDB" id="MicrosporidiaDB:VICG_01896"/>
<dbReference type="GO" id="GO:0032968">
    <property type="term" value="P:positive regulation of transcription elongation by RNA polymerase II"/>
    <property type="evidence" value="ECO:0007669"/>
    <property type="project" value="EnsemblFungi"/>
</dbReference>
<dbReference type="PROSITE" id="PS50011">
    <property type="entry name" value="PROTEIN_KINASE_DOM"/>
    <property type="match status" value="1"/>
</dbReference>
<reference evidence="12" key="1">
    <citation type="submission" date="2011-05" db="EMBL/GenBank/DDBJ databases">
        <title>The genome sequence of Vittaforma corneae strain ATCC 50505.</title>
        <authorList>
            <consortium name="The Broad Institute Genome Sequencing Platform"/>
            <person name="Cuomo C."/>
            <person name="Didier E."/>
            <person name="Bowers L."/>
            <person name="Young S.K."/>
            <person name="Zeng Q."/>
            <person name="Gargeya S."/>
            <person name="Fitzgerald M."/>
            <person name="Haas B."/>
            <person name="Abouelleil A."/>
            <person name="Alvarado L."/>
            <person name="Arachchi H.M."/>
            <person name="Berlin A."/>
            <person name="Chapman S.B."/>
            <person name="Gearin G."/>
            <person name="Goldberg J."/>
            <person name="Griggs A."/>
            <person name="Gujja S."/>
            <person name="Hansen M."/>
            <person name="Heiman D."/>
            <person name="Howarth C."/>
            <person name="Larimer J."/>
            <person name="Lui A."/>
            <person name="MacDonald P.J.P."/>
            <person name="McCowen C."/>
            <person name="Montmayeur A."/>
            <person name="Murphy C."/>
            <person name="Neiman D."/>
            <person name="Pearson M."/>
            <person name="Priest M."/>
            <person name="Roberts A."/>
            <person name="Saif S."/>
            <person name="Shea T."/>
            <person name="Sisk P."/>
            <person name="Stolte C."/>
            <person name="Sykes S."/>
            <person name="Wortman J."/>
            <person name="Nusbaum C."/>
            <person name="Birren B."/>
        </authorList>
    </citation>
    <scope>NUCLEOTIDE SEQUENCE [LARGE SCALE GENOMIC DNA]</scope>
    <source>
        <strain evidence="12">ATCC 50505</strain>
    </source>
</reference>
<dbReference type="GO" id="GO:1905866">
    <property type="term" value="P:positive regulation of Atg1/ULK1 kinase complex assembly"/>
    <property type="evidence" value="ECO:0007669"/>
    <property type="project" value="EnsemblFungi"/>
</dbReference>
<keyword evidence="6" id="KW-0547">Nucleotide-binding</keyword>
<dbReference type="AlphaFoldDB" id="L2GJR4"/>
<evidence type="ECO:0000256" key="4">
    <source>
        <dbReference type="ARBA" id="ARBA00022527"/>
    </source>
</evidence>
<evidence type="ECO:0000256" key="9">
    <source>
        <dbReference type="ARBA" id="ARBA00023242"/>
    </source>
</evidence>
<keyword evidence="9" id="KW-0539">Nucleus</keyword>
<name>L2GJR4_VITCO</name>
<keyword evidence="5" id="KW-0808">Transferase</keyword>
<dbReference type="GO" id="GO:0010508">
    <property type="term" value="P:positive regulation of autophagy"/>
    <property type="evidence" value="ECO:0007669"/>
    <property type="project" value="EnsemblFungi"/>
</dbReference>
<dbReference type="InterPro" id="IPR000719">
    <property type="entry name" value="Prot_kinase_dom"/>
</dbReference>
<dbReference type="PANTHER" id="PTHR24056">
    <property type="entry name" value="CELL DIVISION PROTEIN KINASE"/>
    <property type="match status" value="1"/>
</dbReference>
<dbReference type="GO" id="GO:0140836">
    <property type="term" value="F:RNA polymerase II CTD heptapeptide repeat S5 kinase activity"/>
    <property type="evidence" value="ECO:0007669"/>
    <property type="project" value="EnsemblFungi"/>
</dbReference>
<evidence type="ECO:0000256" key="5">
    <source>
        <dbReference type="ARBA" id="ARBA00022679"/>
    </source>
</evidence>
<dbReference type="STRING" id="993615.L2GJR4"/>
<dbReference type="EMBL" id="JH370150">
    <property type="protein sequence ID" value="ELA41103.1"/>
    <property type="molecule type" value="Genomic_DNA"/>
</dbReference>
<evidence type="ECO:0000256" key="8">
    <source>
        <dbReference type="ARBA" id="ARBA00022840"/>
    </source>
</evidence>
<sequence>MSSYFKCKKLGEGTYAVIYLAKMVEQGDSKLAKTDPTNFVSYVAIKKIKKTEHSTGQEISAIREIKALKRLKSPYILELKECFIHKGFLHLVLEFCEFDLEQVVKNKSIVILPSDIKSWMFMLLSGLLECHKNFFIHRDVKPNNCLIKADGTLKLADFGLTRKLDGKMTEQAITRWYRSPEMLLGAQAYSFAADMWSVGAVFAEMFLRVPFFAAENDFQQMELIFKALGTPDENEWSEIRDLPGYFEYQPTHGTSLEQLFSAASDDALDLLKRLLVFNPNKRITCVEALGHRYFLSDPPATPIGKLPVPLNEENRSGSQRVAHWQYSLK</sequence>
<protein>
    <recommendedName>
        <fullName evidence="3">[RNA-polymerase]-subunit kinase</fullName>
        <ecNumber evidence="3">2.7.11.23</ecNumber>
    </recommendedName>
</protein>
<feature type="domain" description="Protein kinase" evidence="10">
    <location>
        <begin position="4"/>
        <end position="294"/>
    </location>
</feature>
<evidence type="ECO:0000256" key="6">
    <source>
        <dbReference type="ARBA" id="ARBA00022741"/>
    </source>
</evidence>
<dbReference type="OMA" id="GIHHCHR"/>
<dbReference type="GO" id="GO:0006367">
    <property type="term" value="P:transcription initiation at RNA polymerase II promoter"/>
    <property type="evidence" value="ECO:0007669"/>
    <property type="project" value="EnsemblFungi"/>
</dbReference>
<comment type="similarity">
    <text evidence="2">Belongs to the protein kinase superfamily. CMGC Ser/Thr protein kinase family. CDC2/CDKX subfamily.</text>
</comment>
<dbReference type="GO" id="GO:0004693">
    <property type="term" value="F:cyclin-dependent protein serine/threonine kinase activity"/>
    <property type="evidence" value="ECO:0007669"/>
    <property type="project" value="EnsemblFungi"/>
</dbReference>
<dbReference type="GO" id="GO:0006370">
    <property type="term" value="P:7-methylguanosine mRNA capping"/>
    <property type="evidence" value="ECO:0007669"/>
    <property type="project" value="EnsemblFungi"/>
</dbReference>
<keyword evidence="4" id="KW-0723">Serine/threonine-protein kinase</keyword>
<comment type="subcellular location">
    <subcellularLocation>
        <location evidence="1">Nucleus</location>
    </subcellularLocation>
</comment>
<dbReference type="GO" id="GO:0070985">
    <property type="term" value="C:transcription factor TFIIK complex"/>
    <property type="evidence" value="ECO:0007669"/>
    <property type="project" value="EnsemblFungi"/>
</dbReference>
<dbReference type="GO" id="GO:0005829">
    <property type="term" value="C:cytosol"/>
    <property type="evidence" value="ECO:0007669"/>
    <property type="project" value="EnsemblFungi"/>
</dbReference>
<organism evidence="11 12">
    <name type="scientific">Vittaforma corneae (strain ATCC 50505)</name>
    <name type="common">Microsporidian parasite</name>
    <name type="synonym">Nosema corneum</name>
    <dbReference type="NCBI Taxonomy" id="993615"/>
    <lineage>
        <taxon>Eukaryota</taxon>
        <taxon>Fungi</taxon>
        <taxon>Fungi incertae sedis</taxon>
        <taxon>Microsporidia</taxon>
        <taxon>Nosematidae</taxon>
        <taxon>Vittaforma</taxon>
    </lineage>
</organism>
<dbReference type="GeneID" id="19882606"/>
<dbReference type="Proteomes" id="UP000011082">
    <property type="component" value="Unassembled WGS sequence"/>
</dbReference>
<keyword evidence="8" id="KW-0067">ATP-binding</keyword>
<evidence type="ECO:0000313" key="11">
    <source>
        <dbReference type="EMBL" id="ELA41103.1"/>
    </source>
</evidence>
<dbReference type="InterPro" id="IPR011009">
    <property type="entry name" value="Kinase-like_dom_sf"/>
</dbReference>
<dbReference type="Pfam" id="PF00069">
    <property type="entry name" value="Pkinase"/>
    <property type="match status" value="1"/>
</dbReference>
<dbReference type="InParanoid" id="L2GJR4"/>
<dbReference type="GO" id="GO:0006995">
    <property type="term" value="P:cellular response to nitrogen starvation"/>
    <property type="evidence" value="ECO:0007669"/>
    <property type="project" value="EnsemblFungi"/>
</dbReference>
<evidence type="ECO:0000259" key="10">
    <source>
        <dbReference type="PROSITE" id="PS50011"/>
    </source>
</evidence>
<evidence type="ECO:0000256" key="1">
    <source>
        <dbReference type="ARBA" id="ARBA00004123"/>
    </source>
</evidence>
<evidence type="ECO:0000256" key="7">
    <source>
        <dbReference type="ARBA" id="ARBA00022777"/>
    </source>
</evidence>
<dbReference type="RefSeq" id="XP_007605341.1">
    <property type="nucleotide sequence ID" value="XM_007605279.1"/>
</dbReference>
<evidence type="ECO:0000256" key="3">
    <source>
        <dbReference type="ARBA" id="ARBA00012409"/>
    </source>
</evidence>
<dbReference type="PANTHER" id="PTHR24056:SF0">
    <property type="entry name" value="CYCLIN-DEPENDENT KINASE 7"/>
    <property type="match status" value="1"/>
</dbReference>
<dbReference type="FunFam" id="1.10.510.10:FF:000624">
    <property type="entry name" value="Mitogen-activated protein kinase"/>
    <property type="match status" value="1"/>
</dbReference>
<dbReference type="PROSITE" id="PS00108">
    <property type="entry name" value="PROTEIN_KINASE_ST"/>
    <property type="match status" value="1"/>
</dbReference>
<dbReference type="InterPro" id="IPR050108">
    <property type="entry name" value="CDK"/>
</dbReference>
<dbReference type="FunCoup" id="L2GJR4">
    <property type="interactions" value="243"/>
</dbReference>
<gene>
    <name evidence="11" type="ORF">VICG_01896</name>
</gene>
<dbReference type="InterPro" id="IPR008271">
    <property type="entry name" value="Ser/Thr_kinase_AS"/>
</dbReference>
<dbReference type="GO" id="GO:0006289">
    <property type="term" value="P:nucleotide-excision repair"/>
    <property type="evidence" value="ECO:0007669"/>
    <property type="project" value="EnsemblFungi"/>
</dbReference>
<accession>L2GJR4</accession>